<dbReference type="GO" id="GO:0030246">
    <property type="term" value="F:carbohydrate binding"/>
    <property type="evidence" value="ECO:0007669"/>
    <property type="project" value="InterPro"/>
</dbReference>
<evidence type="ECO:0000256" key="2">
    <source>
        <dbReference type="ARBA" id="ARBA00009792"/>
    </source>
</evidence>
<dbReference type="InterPro" id="IPR013780">
    <property type="entry name" value="Glyco_hydro_b"/>
</dbReference>
<evidence type="ECO:0000313" key="14">
    <source>
        <dbReference type="Proteomes" id="UP001258017"/>
    </source>
</evidence>
<dbReference type="FunFam" id="2.70.98.30:FF:000003">
    <property type="entry name" value="Alpha-mannosidase"/>
    <property type="match status" value="1"/>
</dbReference>
<dbReference type="Gene3D" id="2.60.40.1360">
    <property type="match status" value="1"/>
</dbReference>
<dbReference type="InterPro" id="IPR027291">
    <property type="entry name" value="Glyco_hydro_38_N_sf"/>
</dbReference>
<dbReference type="Pfam" id="PF17677">
    <property type="entry name" value="Glyco_hydro38C2"/>
    <property type="match status" value="1"/>
</dbReference>
<comment type="caution">
    <text evidence="13">The sequence shown here is derived from an EMBL/GenBank/DDBJ whole genome shotgun (WGS) entry which is preliminary data.</text>
</comment>
<evidence type="ECO:0000313" key="13">
    <source>
        <dbReference type="EMBL" id="KAK2580290.1"/>
    </source>
</evidence>
<dbReference type="CDD" id="cd10810">
    <property type="entry name" value="GH38N_AMII_LAM_like"/>
    <property type="match status" value="1"/>
</dbReference>
<feature type="domain" description="Glycoside hydrolase family 38 central" evidence="12">
    <location>
        <begin position="370"/>
        <end position="444"/>
    </location>
</feature>
<dbReference type="InterPro" id="IPR028995">
    <property type="entry name" value="Glyco_hydro_57/38_cen_sf"/>
</dbReference>
<dbReference type="FunFam" id="1.20.1270.50:FF:000002">
    <property type="entry name" value="Alpha-mannosidase"/>
    <property type="match status" value="1"/>
</dbReference>
<dbReference type="Pfam" id="PF07748">
    <property type="entry name" value="Glyco_hydro_38C"/>
    <property type="match status" value="1"/>
</dbReference>
<dbReference type="Pfam" id="PF09261">
    <property type="entry name" value="Alpha-mann_mid"/>
    <property type="match status" value="1"/>
</dbReference>
<dbReference type="PANTHER" id="PTHR11607">
    <property type="entry name" value="ALPHA-MANNOSIDASE"/>
    <property type="match status" value="1"/>
</dbReference>
<evidence type="ECO:0000256" key="1">
    <source>
        <dbReference type="ARBA" id="ARBA00000365"/>
    </source>
</evidence>
<feature type="chain" id="PRO_5041781253" description="Alpha-mannosidase" evidence="11">
    <location>
        <begin position="24"/>
        <end position="1003"/>
    </location>
</feature>
<dbReference type="PANTHER" id="PTHR11607:SF3">
    <property type="entry name" value="LYSOSOMAL ALPHA-MANNOSIDASE"/>
    <property type="match status" value="1"/>
</dbReference>
<organism evidence="13 14">
    <name type="scientific">Odynerus spinipes</name>
    <dbReference type="NCBI Taxonomy" id="1348599"/>
    <lineage>
        <taxon>Eukaryota</taxon>
        <taxon>Metazoa</taxon>
        <taxon>Ecdysozoa</taxon>
        <taxon>Arthropoda</taxon>
        <taxon>Hexapoda</taxon>
        <taxon>Insecta</taxon>
        <taxon>Pterygota</taxon>
        <taxon>Neoptera</taxon>
        <taxon>Endopterygota</taxon>
        <taxon>Hymenoptera</taxon>
        <taxon>Apocrita</taxon>
        <taxon>Aculeata</taxon>
        <taxon>Vespoidea</taxon>
        <taxon>Vespidae</taxon>
        <taxon>Eumeninae</taxon>
        <taxon>Odynerus</taxon>
    </lineage>
</organism>
<keyword evidence="10 11" id="KW-0326">Glycosidase</keyword>
<keyword evidence="7 11" id="KW-0862">Zinc</keyword>
<evidence type="ECO:0000259" key="12">
    <source>
        <dbReference type="SMART" id="SM00872"/>
    </source>
</evidence>
<dbReference type="Proteomes" id="UP001258017">
    <property type="component" value="Unassembled WGS sequence"/>
</dbReference>
<accession>A0AAD9RIF5</accession>
<dbReference type="EC" id="3.2.1.-" evidence="11"/>
<comment type="catalytic activity">
    <reaction evidence="1">
        <text>Hydrolysis of terminal, non-reducing alpha-D-mannose residues in alpha-D-mannosides.</text>
        <dbReference type="EC" id="3.2.1.24"/>
    </reaction>
</comment>
<keyword evidence="14" id="KW-1185">Reference proteome</keyword>
<proteinExistence type="inferred from homology"/>
<evidence type="ECO:0000256" key="7">
    <source>
        <dbReference type="ARBA" id="ARBA00022833"/>
    </source>
</evidence>
<reference evidence="13" key="1">
    <citation type="submission" date="2021-08" db="EMBL/GenBank/DDBJ databases">
        <authorList>
            <person name="Misof B."/>
            <person name="Oliver O."/>
            <person name="Podsiadlowski L."/>
            <person name="Donath A."/>
            <person name="Peters R."/>
            <person name="Mayer C."/>
            <person name="Rust J."/>
            <person name="Gunkel S."/>
            <person name="Lesny P."/>
            <person name="Martin S."/>
            <person name="Oeyen J.P."/>
            <person name="Petersen M."/>
            <person name="Panagiotis P."/>
            <person name="Wilbrandt J."/>
            <person name="Tanja T."/>
        </authorList>
    </citation>
    <scope>NUCLEOTIDE SEQUENCE</scope>
    <source>
        <strain evidence="13">GBR_01_08_01A</strain>
        <tissue evidence="13">Thorax + abdomen</tissue>
    </source>
</reference>
<reference evidence="13" key="2">
    <citation type="journal article" date="2023" name="Commun. Biol.">
        <title>Intrasexual cuticular hydrocarbon dimorphism in a wasp sheds light on hydrocarbon biosynthesis genes in Hymenoptera.</title>
        <authorList>
            <person name="Moris V.C."/>
            <person name="Podsiadlowski L."/>
            <person name="Martin S."/>
            <person name="Oeyen J.P."/>
            <person name="Donath A."/>
            <person name="Petersen M."/>
            <person name="Wilbrandt J."/>
            <person name="Misof B."/>
            <person name="Liedtke D."/>
            <person name="Thamm M."/>
            <person name="Scheiner R."/>
            <person name="Schmitt T."/>
            <person name="Niehuis O."/>
        </authorList>
    </citation>
    <scope>NUCLEOTIDE SEQUENCE</scope>
    <source>
        <strain evidence="13">GBR_01_08_01A</strain>
    </source>
</reference>
<comment type="similarity">
    <text evidence="2 11">Belongs to the glycosyl hydrolase 38 family.</text>
</comment>
<sequence>MRRSGSLVLLSLALCQLCFLTEAFRIPKQLSEDKEACGYKSCPEIQPNKLNIHLVAHTHDDVGWLKTVDQYYFGSRSKIQKAGVQYILDSVIQALLNNPDRRFIYVETAFFWKWWLRQNEGVRNDVRMLIQQGRLEIIGGAWSMNDEAVTHYHSIVDQFTWGFRRLNDTFGSCARPRIGWQIDPFGHSREQASLFAQMGFDGMLFGRLDYQDKAQRLKDKKMEFVWKASPSLGSRADLFTAAMFNTYSPPPGFCFDVLCADEPVIDDPDSPDYNVDTKINEFLNYAKKQAAFFRTNNIILTMGGDFTYQQAEMYYTNLDKLIRYGNKRNGSTVNLFYSTPSCYLKALNDAGLTWPTKSDDFFPYASDPHAFWTGYFTSRPTIKYFERMGNNILQVSKQLAVLADLKDNQRQLELFREAMGVMQHHDAVTGTEKQLVANDYARLLYESVFNGENIAAKSLNKWSAKTNDGQLDSKIYSCLELNVSSCAYTETNPSFIVQVYNPLSRPVSTYVRLPVAGRVYHVWDATDDVKLTSQVIPVPEQVLRVPGRESKATNELIFRAIDLPPLGYRTYRVNEISEALEETPVETSNSIGGELYTITVDDSGNIAVQYNKEKDMNFVQSFHYYEGAEGDNKVFENRSSGAYIFRPKTPTIHNLVNQKQYSIVKGPLVEEIHQKINDWVSQVVRVYTGEERIEFEWLVGPIPVDDKIGKEIVTRYSSNLNSGGEFYTDANGRETLKRKKDYRPTWKLELHEPAAGNYYPITSKIFLKDQEKPLKLTILNDRAQGGTSLENGQLELMLHRRLLKDDAFGVDEALNEVAFGKGLVVRGVHYVLGGSTKNLDAFALREKELTLQLALRPSIYVTPSTQVNGENWKNNHVSKRSGFAKELPPNVHVLTLEPWKDGTVLLRLEHIFEVGEAMQLSQPVEVNIKDLFSSFTIKSIRETTLGANQWLENNHRMKWESETNEILRSSEENFEPITVRDEVINVLLRPMEIRTFILEVSYP</sequence>
<gene>
    <name evidence="13" type="ORF">KPH14_012534</name>
</gene>
<dbReference type="GO" id="GO:0046872">
    <property type="term" value="F:metal ion binding"/>
    <property type="evidence" value="ECO:0007669"/>
    <property type="project" value="UniProtKB-KW"/>
</dbReference>
<dbReference type="SUPFAM" id="SSF74650">
    <property type="entry name" value="Galactose mutarotase-like"/>
    <property type="match status" value="1"/>
</dbReference>
<keyword evidence="5 11" id="KW-0732">Signal</keyword>
<dbReference type="GO" id="GO:0006013">
    <property type="term" value="P:mannose metabolic process"/>
    <property type="evidence" value="ECO:0007669"/>
    <property type="project" value="InterPro"/>
</dbReference>
<dbReference type="Gene3D" id="3.20.110.10">
    <property type="entry name" value="Glycoside hydrolase 38, N terminal domain"/>
    <property type="match status" value="1"/>
</dbReference>
<dbReference type="Gene3D" id="2.70.98.30">
    <property type="entry name" value="Golgi alpha-mannosidase II, domain 4"/>
    <property type="match status" value="1"/>
</dbReference>
<keyword evidence="6 11" id="KW-0378">Hydrolase</keyword>
<dbReference type="FunFam" id="2.60.40.1180:FF:000018">
    <property type="entry name" value="Alpha-mannosidase"/>
    <property type="match status" value="1"/>
</dbReference>
<dbReference type="Pfam" id="PF21260">
    <property type="entry name" value="Laman-like_dom"/>
    <property type="match status" value="1"/>
</dbReference>
<protein>
    <recommendedName>
        <fullName evidence="3 11">Alpha-mannosidase</fullName>
        <ecNumber evidence="11">3.2.1.-</ecNumber>
    </recommendedName>
</protein>
<evidence type="ECO:0000256" key="11">
    <source>
        <dbReference type="RuleBase" id="RU361199"/>
    </source>
</evidence>
<evidence type="ECO:0000256" key="10">
    <source>
        <dbReference type="ARBA" id="ARBA00023295"/>
    </source>
</evidence>
<dbReference type="InterPro" id="IPR011682">
    <property type="entry name" value="Glyco_hydro_38_C"/>
</dbReference>
<dbReference type="InterPro" id="IPR000602">
    <property type="entry name" value="Glyco_hydro_38_N"/>
</dbReference>
<evidence type="ECO:0000256" key="3">
    <source>
        <dbReference type="ARBA" id="ARBA00012752"/>
    </source>
</evidence>
<dbReference type="InterPro" id="IPR050843">
    <property type="entry name" value="Glycosyl_Hydrlase_38"/>
</dbReference>
<dbReference type="FunFam" id="1.20.1270.50:FF:000003">
    <property type="entry name" value="Alpha-mannosidase"/>
    <property type="match status" value="1"/>
</dbReference>
<dbReference type="SUPFAM" id="SSF88688">
    <property type="entry name" value="Families 57/38 glycoside transferase middle domain"/>
    <property type="match status" value="1"/>
</dbReference>
<dbReference type="AlphaFoldDB" id="A0AAD9RIF5"/>
<dbReference type="Gene3D" id="1.20.1270.50">
    <property type="entry name" value="Glycoside hydrolase family 38, central domain"/>
    <property type="match status" value="2"/>
</dbReference>
<keyword evidence="9" id="KW-0325">Glycoprotein</keyword>
<evidence type="ECO:0000256" key="5">
    <source>
        <dbReference type="ARBA" id="ARBA00022729"/>
    </source>
</evidence>
<dbReference type="InterPro" id="IPR048534">
    <property type="entry name" value="Man2a1-like_dom"/>
</dbReference>
<evidence type="ECO:0000256" key="6">
    <source>
        <dbReference type="ARBA" id="ARBA00022801"/>
    </source>
</evidence>
<dbReference type="InterPro" id="IPR015341">
    <property type="entry name" value="Glyco_hydro_38_cen"/>
</dbReference>
<keyword evidence="8" id="KW-1015">Disulfide bond</keyword>
<dbReference type="SMART" id="SM00872">
    <property type="entry name" value="Alpha-mann_mid"/>
    <property type="match status" value="1"/>
</dbReference>
<dbReference type="InterPro" id="IPR041147">
    <property type="entry name" value="GH38_C"/>
</dbReference>
<dbReference type="FunFam" id="3.20.110.10:FF:000001">
    <property type="entry name" value="Alpha-mannosidase"/>
    <property type="match status" value="1"/>
</dbReference>
<name>A0AAD9RIF5_9HYME</name>
<dbReference type="Gene3D" id="2.60.40.1180">
    <property type="entry name" value="Golgi alpha-mannosidase II"/>
    <property type="match status" value="1"/>
</dbReference>
<evidence type="ECO:0000256" key="4">
    <source>
        <dbReference type="ARBA" id="ARBA00022723"/>
    </source>
</evidence>
<comment type="cofactor">
    <cofactor evidence="11">
        <name>Zn(2+)</name>
        <dbReference type="ChEBI" id="CHEBI:29105"/>
    </cofactor>
    <text evidence="11">Binds 1 zinc ion per subunit.</text>
</comment>
<keyword evidence="4 11" id="KW-0479">Metal-binding</keyword>
<evidence type="ECO:0000256" key="9">
    <source>
        <dbReference type="ARBA" id="ARBA00023180"/>
    </source>
</evidence>
<dbReference type="Pfam" id="PF01074">
    <property type="entry name" value="Glyco_hydro_38N"/>
    <property type="match status" value="1"/>
</dbReference>
<evidence type="ECO:0000256" key="8">
    <source>
        <dbReference type="ARBA" id="ARBA00023157"/>
    </source>
</evidence>
<dbReference type="InterPro" id="IPR037094">
    <property type="entry name" value="Glyco_hydro_38_cen_sf"/>
</dbReference>
<dbReference type="InterPro" id="IPR011013">
    <property type="entry name" value="Gal_mutarotase_sf_dom"/>
</dbReference>
<dbReference type="GO" id="GO:0004559">
    <property type="term" value="F:alpha-mannosidase activity"/>
    <property type="evidence" value="ECO:0007669"/>
    <property type="project" value="UniProtKB-EC"/>
</dbReference>
<dbReference type="EMBL" id="JAIFRP010000062">
    <property type="protein sequence ID" value="KAK2580290.1"/>
    <property type="molecule type" value="Genomic_DNA"/>
</dbReference>
<dbReference type="InterPro" id="IPR011330">
    <property type="entry name" value="Glyco_hydro/deAcase_b/a-brl"/>
</dbReference>
<dbReference type="SUPFAM" id="SSF88713">
    <property type="entry name" value="Glycoside hydrolase/deacetylase"/>
    <property type="match status" value="1"/>
</dbReference>
<feature type="signal peptide" evidence="11">
    <location>
        <begin position="1"/>
        <end position="23"/>
    </location>
</feature>
<dbReference type="GO" id="GO:0005764">
    <property type="term" value="C:lysosome"/>
    <property type="evidence" value="ECO:0007669"/>
    <property type="project" value="TreeGrafter"/>
</dbReference>